<dbReference type="Pfam" id="PF05118">
    <property type="entry name" value="Asp_Arg_Hydrox"/>
    <property type="match status" value="1"/>
</dbReference>
<reference evidence="5 6" key="1">
    <citation type="submission" date="2020-08" db="EMBL/GenBank/DDBJ databases">
        <title>Genomic Encyclopedia of Type Strains, Phase IV (KMG-IV): sequencing the most valuable type-strain genomes for metagenomic binning, comparative biology and taxonomic classification.</title>
        <authorList>
            <person name="Goeker M."/>
        </authorList>
    </citation>
    <scope>NUCLEOTIDE SEQUENCE [LARGE SCALE GENOMIC DNA]</scope>
    <source>
        <strain evidence="5 6">DSM 27244</strain>
    </source>
</reference>
<dbReference type="InterPro" id="IPR051821">
    <property type="entry name" value="Asp/Asn_beta-hydroxylase"/>
</dbReference>
<name>A0A7W9EI11_9SPHN</name>
<evidence type="ECO:0000256" key="3">
    <source>
        <dbReference type="ARBA" id="ARBA00023002"/>
    </source>
</evidence>
<dbReference type="InterPro" id="IPR007803">
    <property type="entry name" value="Asp/Arg/Pro-Hydrxlase"/>
</dbReference>
<dbReference type="RefSeq" id="WP_246359259.1">
    <property type="nucleotide sequence ID" value="NZ_JACIJJ010000001.1"/>
</dbReference>
<keyword evidence="2" id="KW-0223">Dioxygenase</keyword>
<dbReference type="PANTHER" id="PTHR46332">
    <property type="entry name" value="ASPARTATE BETA-HYDROXYLASE DOMAIN-CONTAINING PROTEIN 2"/>
    <property type="match status" value="1"/>
</dbReference>
<gene>
    <name evidence="5" type="ORF">FHR19_000481</name>
</gene>
<keyword evidence="3" id="KW-0560">Oxidoreductase</keyword>
<evidence type="ECO:0000313" key="6">
    <source>
        <dbReference type="Proteomes" id="UP000557739"/>
    </source>
</evidence>
<protein>
    <recommendedName>
        <fullName evidence="4">Aspartyl/asparaginy/proline hydroxylase domain-containing protein</fullName>
    </recommendedName>
</protein>
<dbReference type="Gene3D" id="1.25.40.10">
    <property type="entry name" value="Tetratricopeptide repeat domain"/>
    <property type="match status" value="1"/>
</dbReference>
<dbReference type="SUPFAM" id="SSF51197">
    <property type="entry name" value="Clavaminate synthase-like"/>
    <property type="match status" value="1"/>
</dbReference>
<evidence type="ECO:0000256" key="2">
    <source>
        <dbReference type="ARBA" id="ARBA00022964"/>
    </source>
</evidence>
<feature type="domain" description="Aspartyl/asparaginy/proline hydroxylase" evidence="4">
    <location>
        <begin position="194"/>
        <end position="356"/>
    </location>
</feature>
<dbReference type="Gene3D" id="2.60.120.330">
    <property type="entry name" value="B-lactam Antibiotic, Isopenicillin N Synthase, Chain"/>
    <property type="match status" value="1"/>
</dbReference>
<accession>A0A7W9EI11</accession>
<dbReference type="SUPFAM" id="SSF48452">
    <property type="entry name" value="TPR-like"/>
    <property type="match status" value="1"/>
</dbReference>
<dbReference type="GO" id="GO:0051213">
    <property type="term" value="F:dioxygenase activity"/>
    <property type="evidence" value="ECO:0007669"/>
    <property type="project" value="UniProtKB-KW"/>
</dbReference>
<keyword evidence="6" id="KW-1185">Reference proteome</keyword>
<sequence length="382" mass="40862">MAIDTLPAALNLARTGDFDRARAMLLRLMAAAPGEADPCVLLAGIEQRRGDVDGERAALAEALRRAPRHLSALLARAALERRTGDDRAAVRFYATALAVADHSPPPASFDAAIADARAFVAGAGERFAATLAAAIDGAGLGGGDLPPRVGEAIELLLGRRELHLQQPSMFYYPGLAQRAFFERAAFDWVPAVEAATAAIREELLALLAGDEAFAPYVRSIPDQPPPANHLLDDPAWGAVHLFEGGQPHPVHAARCPATIAALRQAPQPAIGTRSPMALFSRLKPGTHIRPHHGVFNTRLICHLPLIVPDGCGMRVGADTREWREGELLIFDDSFEHEAWNRGTGDRVVLLFEIWRPDIGADERVALTALLGAVEAHGIAAEA</sequence>
<comment type="similarity">
    <text evidence="1">Belongs to the aspartyl/asparaginyl beta-hydroxylase family.</text>
</comment>
<dbReference type="EMBL" id="JACIJJ010000001">
    <property type="protein sequence ID" value="MBB5697156.1"/>
    <property type="molecule type" value="Genomic_DNA"/>
</dbReference>
<dbReference type="PANTHER" id="PTHR46332:SF5">
    <property type="entry name" value="ASPARTATE BETA-HYDROXYLASE DOMAIN CONTAINING 2"/>
    <property type="match status" value="1"/>
</dbReference>
<evidence type="ECO:0000256" key="1">
    <source>
        <dbReference type="ARBA" id="ARBA00007730"/>
    </source>
</evidence>
<dbReference type="GO" id="GO:0016020">
    <property type="term" value="C:membrane"/>
    <property type="evidence" value="ECO:0007669"/>
    <property type="project" value="TreeGrafter"/>
</dbReference>
<dbReference type="InterPro" id="IPR027443">
    <property type="entry name" value="IPNS-like_sf"/>
</dbReference>
<evidence type="ECO:0000259" key="4">
    <source>
        <dbReference type="Pfam" id="PF05118"/>
    </source>
</evidence>
<dbReference type="AlphaFoldDB" id="A0A7W9EI11"/>
<dbReference type="Proteomes" id="UP000557739">
    <property type="component" value="Unassembled WGS sequence"/>
</dbReference>
<organism evidence="5 6">
    <name type="scientific">Sphingomonas yantingensis</name>
    <dbReference type="NCBI Taxonomy" id="1241761"/>
    <lineage>
        <taxon>Bacteria</taxon>
        <taxon>Pseudomonadati</taxon>
        <taxon>Pseudomonadota</taxon>
        <taxon>Alphaproteobacteria</taxon>
        <taxon>Sphingomonadales</taxon>
        <taxon>Sphingomonadaceae</taxon>
        <taxon>Sphingomonas</taxon>
    </lineage>
</organism>
<comment type="caution">
    <text evidence="5">The sequence shown here is derived from an EMBL/GenBank/DDBJ whole genome shotgun (WGS) entry which is preliminary data.</text>
</comment>
<evidence type="ECO:0000313" key="5">
    <source>
        <dbReference type="EMBL" id="MBB5697156.1"/>
    </source>
</evidence>
<dbReference type="InterPro" id="IPR011990">
    <property type="entry name" value="TPR-like_helical_dom_sf"/>
</dbReference>
<proteinExistence type="inferred from homology"/>